<dbReference type="OrthoDB" id="1470350at2759"/>
<dbReference type="EMBL" id="QJKJ01002296">
    <property type="protein sequence ID" value="RDY03472.1"/>
    <property type="molecule type" value="Genomic_DNA"/>
</dbReference>
<keyword evidence="4" id="KW-1133">Transmembrane helix</keyword>
<dbReference type="AlphaFoldDB" id="A0A371HLA9"/>
<dbReference type="InterPro" id="IPR002401">
    <property type="entry name" value="Cyt_P450_E_grp-I"/>
</dbReference>
<dbReference type="InterPro" id="IPR001128">
    <property type="entry name" value="Cyt_P450"/>
</dbReference>
<dbReference type="PANTHER" id="PTHR47955">
    <property type="entry name" value="CYTOCHROME P450 FAMILY 71 PROTEIN"/>
    <property type="match status" value="1"/>
</dbReference>
<keyword evidence="6" id="KW-1185">Reference proteome</keyword>
<dbReference type="PRINTS" id="PR00463">
    <property type="entry name" value="EP450I"/>
</dbReference>
<dbReference type="GO" id="GO:0005506">
    <property type="term" value="F:iron ion binding"/>
    <property type="evidence" value="ECO:0007669"/>
    <property type="project" value="InterPro"/>
</dbReference>
<dbReference type="SUPFAM" id="SSF48264">
    <property type="entry name" value="Cytochrome P450"/>
    <property type="match status" value="1"/>
</dbReference>
<keyword evidence="4" id="KW-0812">Transmembrane</keyword>
<dbReference type="Proteomes" id="UP000257109">
    <property type="component" value="Unassembled WGS sequence"/>
</dbReference>
<dbReference type="GO" id="GO:0016705">
    <property type="term" value="F:oxidoreductase activity, acting on paired donors, with incorporation or reduction of molecular oxygen"/>
    <property type="evidence" value="ECO:0007669"/>
    <property type="project" value="InterPro"/>
</dbReference>
<comment type="caution">
    <text evidence="5">The sequence shown here is derived from an EMBL/GenBank/DDBJ whole genome shotgun (WGS) entry which is preliminary data.</text>
</comment>
<proteinExistence type="inferred from homology"/>
<organism evidence="5 6">
    <name type="scientific">Mucuna pruriens</name>
    <name type="common">Velvet bean</name>
    <name type="synonym">Dolichos pruriens</name>
    <dbReference type="NCBI Taxonomy" id="157652"/>
    <lineage>
        <taxon>Eukaryota</taxon>
        <taxon>Viridiplantae</taxon>
        <taxon>Streptophyta</taxon>
        <taxon>Embryophyta</taxon>
        <taxon>Tracheophyta</taxon>
        <taxon>Spermatophyta</taxon>
        <taxon>Magnoliopsida</taxon>
        <taxon>eudicotyledons</taxon>
        <taxon>Gunneridae</taxon>
        <taxon>Pentapetalae</taxon>
        <taxon>rosids</taxon>
        <taxon>fabids</taxon>
        <taxon>Fabales</taxon>
        <taxon>Fabaceae</taxon>
        <taxon>Papilionoideae</taxon>
        <taxon>50 kb inversion clade</taxon>
        <taxon>NPAAA clade</taxon>
        <taxon>indigoferoid/millettioid clade</taxon>
        <taxon>Phaseoleae</taxon>
        <taxon>Mucuna</taxon>
    </lineage>
</organism>
<evidence type="ECO:0000313" key="5">
    <source>
        <dbReference type="EMBL" id="RDY03472.1"/>
    </source>
</evidence>
<feature type="transmembrane region" description="Helical" evidence="4">
    <location>
        <begin position="20"/>
        <end position="38"/>
    </location>
</feature>
<gene>
    <name evidence="5" type="primary">CYP71A1</name>
    <name evidence="5" type="ORF">CR513_12940</name>
</gene>
<dbReference type="Pfam" id="PF00067">
    <property type="entry name" value="p450"/>
    <property type="match status" value="1"/>
</dbReference>
<reference evidence="5" key="1">
    <citation type="submission" date="2018-05" db="EMBL/GenBank/DDBJ databases">
        <title>Draft genome of Mucuna pruriens seed.</title>
        <authorList>
            <person name="Nnadi N.E."/>
            <person name="Vos R."/>
            <person name="Hasami M.H."/>
            <person name="Devisetty U.K."/>
            <person name="Aguiy J.C."/>
        </authorList>
    </citation>
    <scope>NUCLEOTIDE SEQUENCE [LARGE SCALE GENOMIC DNA]</scope>
    <source>
        <strain evidence="5">JCA_2017</strain>
    </source>
</reference>
<name>A0A371HLA9_MUCPR</name>
<keyword evidence="3" id="KW-0408">Iron</keyword>
<comment type="similarity">
    <text evidence="1">Belongs to the cytochrome P450 family.</text>
</comment>
<feature type="non-terminal residue" evidence="5">
    <location>
        <position position="1"/>
    </location>
</feature>
<evidence type="ECO:0000256" key="4">
    <source>
        <dbReference type="SAM" id="Phobius"/>
    </source>
</evidence>
<evidence type="ECO:0000256" key="1">
    <source>
        <dbReference type="ARBA" id="ARBA00010617"/>
    </source>
</evidence>
<evidence type="ECO:0000256" key="2">
    <source>
        <dbReference type="ARBA" id="ARBA00022723"/>
    </source>
</evidence>
<keyword evidence="4" id="KW-0472">Membrane</keyword>
<sequence length="402" mass="45150">MALVSSVLKQFPCELSSSHHLTVFFCFGILLLIMHKLTKRNKFNLPPFPPKLPIIGNLHQLGTLPHRSFQTLSHKYGPLMMLQLGQIPTLVVSSADVAREITRTHDVVFSNRPQPTAAKIFLYGCNDVGFAPYGEEWRQKKKTCVVELLSQKKVRSFRSIGEEVVAELVEAIREACSSESLCVNLSEMLIAASNNIVSRCVLGRNCDDTLGDSSFGVLGRKIMRLLAAFSIGDFFPSLAWVDFLTGLIPEMKATFVAVDAFFDEVIAEHESRNTKNDESNMNDFVGILLQLQHCGRLDFELNRDNLKAILMDMIIGGSDTTSTTLEWAFAELLRNPNTMKKVREEVRRVVGINSKVDENCVNQMHYLKCVVKETLRLLLGYFWAPNYVDKSPIFLSPLGLSL</sequence>
<dbReference type="GO" id="GO:0020037">
    <property type="term" value="F:heme binding"/>
    <property type="evidence" value="ECO:0007669"/>
    <property type="project" value="InterPro"/>
</dbReference>
<accession>A0A371HLA9</accession>
<dbReference type="PANTHER" id="PTHR47955:SF15">
    <property type="entry name" value="CYTOCHROME P450 71A2-LIKE"/>
    <property type="match status" value="1"/>
</dbReference>
<protein>
    <submittedName>
        <fullName evidence="5">Cytochrome P450 71A1</fullName>
    </submittedName>
</protein>
<dbReference type="GO" id="GO:0004497">
    <property type="term" value="F:monooxygenase activity"/>
    <property type="evidence" value="ECO:0007669"/>
    <property type="project" value="InterPro"/>
</dbReference>
<dbReference type="InterPro" id="IPR036396">
    <property type="entry name" value="Cyt_P450_sf"/>
</dbReference>
<evidence type="ECO:0000256" key="3">
    <source>
        <dbReference type="ARBA" id="ARBA00023004"/>
    </source>
</evidence>
<dbReference type="STRING" id="157652.A0A371HLA9"/>
<dbReference type="Gene3D" id="1.10.630.10">
    <property type="entry name" value="Cytochrome P450"/>
    <property type="match status" value="1"/>
</dbReference>
<keyword evidence="2" id="KW-0479">Metal-binding</keyword>
<evidence type="ECO:0000313" key="6">
    <source>
        <dbReference type="Proteomes" id="UP000257109"/>
    </source>
</evidence>